<dbReference type="Pfam" id="PF01753">
    <property type="entry name" value="zf-MYND"/>
    <property type="match status" value="1"/>
</dbReference>
<evidence type="ECO:0000256" key="2">
    <source>
        <dbReference type="ARBA" id="ARBA00022771"/>
    </source>
</evidence>
<comment type="caution">
    <text evidence="6">The sequence shown here is derived from an EMBL/GenBank/DDBJ whole genome shotgun (WGS) entry which is preliminary data.</text>
</comment>
<dbReference type="GO" id="GO:0008270">
    <property type="term" value="F:zinc ion binding"/>
    <property type="evidence" value="ECO:0007669"/>
    <property type="project" value="UniProtKB-KW"/>
</dbReference>
<dbReference type="Gene3D" id="6.10.140.2220">
    <property type="match status" value="1"/>
</dbReference>
<dbReference type="Gene3D" id="1.25.40.10">
    <property type="entry name" value="Tetratricopeptide repeat domain"/>
    <property type="match status" value="1"/>
</dbReference>
<dbReference type="EMBL" id="JASPKY010000095">
    <property type="protein sequence ID" value="KAK9737749.1"/>
    <property type="molecule type" value="Genomic_DNA"/>
</dbReference>
<dbReference type="InterPro" id="IPR050869">
    <property type="entry name" value="H3K4_H4K5_MeTrfase"/>
</dbReference>
<keyword evidence="3" id="KW-0862">Zinc</keyword>
<dbReference type="Gene3D" id="1.25.40.970">
    <property type="match status" value="1"/>
</dbReference>
<dbReference type="PANTHER" id="PTHR12197">
    <property type="entry name" value="HISTONE-LYSINE N-METHYLTRANSFERASE SMYD"/>
    <property type="match status" value="1"/>
</dbReference>
<protein>
    <submittedName>
        <fullName evidence="6">MYND finger</fullName>
    </submittedName>
</protein>
<evidence type="ECO:0000259" key="5">
    <source>
        <dbReference type="PROSITE" id="PS50865"/>
    </source>
</evidence>
<organism evidence="6 7">
    <name type="scientific">Popillia japonica</name>
    <name type="common">Japanese beetle</name>
    <dbReference type="NCBI Taxonomy" id="7064"/>
    <lineage>
        <taxon>Eukaryota</taxon>
        <taxon>Metazoa</taxon>
        <taxon>Ecdysozoa</taxon>
        <taxon>Arthropoda</taxon>
        <taxon>Hexapoda</taxon>
        <taxon>Insecta</taxon>
        <taxon>Pterygota</taxon>
        <taxon>Neoptera</taxon>
        <taxon>Endopterygota</taxon>
        <taxon>Coleoptera</taxon>
        <taxon>Polyphaga</taxon>
        <taxon>Scarabaeiformia</taxon>
        <taxon>Scarabaeidae</taxon>
        <taxon>Rutelinae</taxon>
        <taxon>Popillia</taxon>
    </lineage>
</organism>
<feature type="domain" description="MYND-type" evidence="5">
    <location>
        <begin position="32"/>
        <end position="69"/>
    </location>
</feature>
<evidence type="ECO:0000313" key="7">
    <source>
        <dbReference type="Proteomes" id="UP001458880"/>
    </source>
</evidence>
<dbReference type="PROSITE" id="PS50865">
    <property type="entry name" value="ZF_MYND_2"/>
    <property type="match status" value="1"/>
</dbReference>
<evidence type="ECO:0000256" key="4">
    <source>
        <dbReference type="PROSITE-ProRule" id="PRU00134"/>
    </source>
</evidence>
<gene>
    <name evidence="6" type="ORF">QE152_g10428</name>
</gene>
<keyword evidence="7" id="KW-1185">Reference proteome</keyword>
<dbReference type="AlphaFoldDB" id="A0AAW1LTE8"/>
<reference evidence="6 7" key="1">
    <citation type="journal article" date="2024" name="BMC Genomics">
        <title>De novo assembly and annotation of Popillia japonica's genome with initial clues to its potential as an invasive pest.</title>
        <authorList>
            <person name="Cucini C."/>
            <person name="Boschi S."/>
            <person name="Funari R."/>
            <person name="Cardaioli E."/>
            <person name="Iannotti N."/>
            <person name="Marturano G."/>
            <person name="Paoli F."/>
            <person name="Bruttini M."/>
            <person name="Carapelli A."/>
            <person name="Frati F."/>
            <person name="Nardi F."/>
        </authorList>
    </citation>
    <scope>NUCLEOTIDE SEQUENCE [LARGE SCALE GENOMIC DNA]</scope>
    <source>
        <strain evidence="6">DMR45628</strain>
    </source>
</reference>
<name>A0AAW1LTE8_POPJA</name>
<dbReference type="InterPro" id="IPR002893">
    <property type="entry name" value="Znf_MYND"/>
</dbReference>
<dbReference type="Gene3D" id="2.170.270.10">
    <property type="entry name" value="SET domain"/>
    <property type="match status" value="1"/>
</dbReference>
<dbReference type="SUPFAM" id="SSF82199">
    <property type="entry name" value="SET domain"/>
    <property type="match status" value="1"/>
</dbReference>
<evidence type="ECO:0000256" key="1">
    <source>
        <dbReference type="ARBA" id="ARBA00022723"/>
    </source>
</evidence>
<dbReference type="GO" id="GO:0005634">
    <property type="term" value="C:nucleus"/>
    <property type="evidence" value="ECO:0007669"/>
    <property type="project" value="TreeGrafter"/>
</dbReference>
<accession>A0AAW1LTE8</accession>
<evidence type="ECO:0000256" key="3">
    <source>
        <dbReference type="ARBA" id="ARBA00022833"/>
    </source>
</evidence>
<dbReference type="PANTHER" id="PTHR12197:SF251">
    <property type="entry name" value="EG:BACR7C10.4 PROTEIN"/>
    <property type="match status" value="1"/>
</dbReference>
<proteinExistence type="predicted"/>
<sequence>MYGKENVKKGTVLLREQPFIYLLNSSLRTQHCDYCFKKGELLKCSNCQYAYYCGKVCQKEGWLLHKGECNSLRQIAPRIVPDAARLMARLIRKLNKGGDGVRAYYTRDRFRMFKDLMSHYADLKSDERRLEHFMSLCGVLNEFLKDIMLPNSVELLGIYGRMCINSFNIIDSEMKTLGTGIYLAASIIDHSCEPTAVAIFNGITLYIRSLCDMDFLDWNKVNISYIDVLNTPKDRQDELEKQYYFLCKCPRCIDDTELEVMTAAVCQNTNCDGYVNMCNVSTKDVVRCKKCNTQLDEEFINKYLEVTEMNEMHIRSMNNLNYLDVCKICLEKSKGILYKLNIQHVKLLDSSFECSIDLQQWENAKIYGTQLLEGYLFYYKDYHPLVGLLYMKLSKVYNLFAEEKEAKKYLINAFNILKITHGVDSLIFRREIKPLMEQLSVERTMNGY</sequence>
<dbReference type="InterPro" id="IPR011990">
    <property type="entry name" value="TPR-like_helical_dom_sf"/>
</dbReference>
<dbReference type="SUPFAM" id="SSF144232">
    <property type="entry name" value="HIT/MYND zinc finger-like"/>
    <property type="match status" value="1"/>
</dbReference>
<dbReference type="InterPro" id="IPR046341">
    <property type="entry name" value="SET_dom_sf"/>
</dbReference>
<dbReference type="Gene3D" id="1.10.220.160">
    <property type="match status" value="1"/>
</dbReference>
<dbReference type="Proteomes" id="UP001458880">
    <property type="component" value="Unassembled WGS sequence"/>
</dbReference>
<keyword evidence="2 4" id="KW-0863">Zinc-finger</keyword>
<evidence type="ECO:0000313" key="6">
    <source>
        <dbReference type="EMBL" id="KAK9737749.1"/>
    </source>
</evidence>
<keyword evidence="1" id="KW-0479">Metal-binding</keyword>